<dbReference type="RefSeq" id="WP_376866375.1">
    <property type="nucleotide sequence ID" value="NZ_JBHRYB010000008.1"/>
</dbReference>
<comment type="caution">
    <text evidence="1">The sequence shown here is derived from an EMBL/GenBank/DDBJ whole genome shotgun (WGS) entry which is preliminary data.</text>
</comment>
<keyword evidence="2" id="KW-1185">Reference proteome</keyword>
<dbReference type="EMBL" id="JBHRYB010000008">
    <property type="protein sequence ID" value="MFC3680415.1"/>
    <property type="molecule type" value="Genomic_DNA"/>
</dbReference>
<evidence type="ECO:0000313" key="1">
    <source>
        <dbReference type="EMBL" id="MFC3680415.1"/>
    </source>
</evidence>
<protein>
    <submittedName>
        <fullName evidence="1">Uncharacterized protein</fullName>
    </submittedName>
</protein>
<reference evidence="2" key="1">
    <citation type="journal article" date="2019" name="Int. J. Syst. Evol. Microbiol.">
        <title>The Global Catalogue of Microorganisms (GCM) 10K type strain sequencing project: providing services to taxonomists for standard genome sequencing and annotation.</title>
        <authorList>
            <consortium name="The Broad Institute Genomics Platform"/>
            <consortium name="The Broad Institute Genome Sequencing Center for Infectious Disease"/>
            <person name="Wu L."/>
            <person name="Ma J."/>
        </authorList>
    </citation>
    <scope>NUCLEOTIDE SEQUENCE [LARGE SCALE GENOMIC DNA]</scope>
    <source>
        <strain evidence="2">KCTC 42424</strain>
    </source>
</reference>
<sequence>MKILLILMIFIGLYLYLQPGSLQPPSSASAEPLKYSNQQDKWKADTALYLYKTLENYNFDHAAKSYVTDPDAVLALKDGWRLVADSYRVKAINDLGVVMGFTRFCYPEIDVQIYMQQRGQRYYVEFERTLREQARQHSNTKPLHQYCYEFKEQPLQGVIMSSPWLADRVETRIIDFGSRKELGVDIVSARCDDYPFCITHHDQGGSGMTIGISSLDFSGSGGNLGGRQYISISSPDHTTVNRHEGSYKITQLKNGMVRLHLAIPEFESTELNGYIDFILPAVH</sequence>
<evidence type="ECO:0000313" key="2">
    <source>
        <dbReference type="Proteomes" id="UP001595722"/>
    </source>
</evidence>
<organism evidence="1 2">
    <name type="scientific">Bacterioplanoides pacificum</name>
    <dbReference type="NCBI Taxonomy" id="1171596"/>
    <lineage>
        <taxon>Bacteria</taxon>
        <taxon>Pseudomonadati</taxon>
        <taxon>Pseudomonadota</taxon>
        <taxon>Gammaproteobacteria</taxon>
        <taxon>Oceanospirillales</taxon>
        <taxon>Oceanospirillaceae</taxon>
        <taxon>Bacterioplanoides</taxon>
    </lineage>
</organism>
<accession>A0ABV7VSB9</accession>
<name>A0ABV7VSB9_9GAMM</name>
<dbReference type="Proteomes" id="UP001595722">
    <property type="component" value="Unassembled WGS sequence"/>
</dbReference>
<proteinExistence type="predicted"/>
<gene>
    <name evidence="1" type="ORF">ACFOMG_09930</name>
</gene>